<proteinExistence type="predicted"/>
<reference evidence="1" key="1">
    <citation type="submission" date="2020-05" db="EMBL/GenBank/DDBJ databases">
        <title>Identification of trans-AT polyketide cluster in two marine bacteria, producers of a novel glutaramide-containing polyketide sesbanimide D and analogs.</title>
        <authorList>
            <person name="Kacar D."/>
            <person name="Rodriguez P."/>
            <person name="Canedo L."/>
            <person name="Gonzalez E."/>
            <person name="Galan B."/>
            <person name="De La Calle F."/>
            <person name="Garcia J.L."/>
        </authorList>
    </citation>
    <scope>NUCLEOTIDE SEQUENCE</scope>
    <source>
        <strain evidence="1">PHM038</strain>
    </source>
</reference>
<evidence type="ECO:0000313" key="1">
    <source>
        <dbReference type="EMBL" id="MBD1545334.1"/>
    </source>
</evidence>
<protein>
    <submittedName>
        <fullName evidence="1">Uncharacterized protein</fullName>
    </submittedName>
</protein>
<accession>A0A926S8Q7</accession>
<dbReference type="AlphaFoldDB" id="A0A926S8Q7"/>
<sequence>MQLIKPWESVEEAPESADYCRSWEEELQREIGPKHCLFGCQVKLIGRRYDTDDALFLLEDGRVAEVHLTWSGHQEPDPRWPGTSIFATLEEWQSMSSNADY</sequence>
<dbReference type="Proteomes" id="UP000598467">
    <property type="component" value="Unassembled WGS sequence"/>
</dbReference>
<comment type="caution">
    <text evidence="1">The sequence shown here is derived from an EMBL/GenBank/DDBJ whole genome shotgun (WGS) entry which is preliminary data.</text>
</comment>
<dbReference type="RefSeq" id="WP_190289996.1">
    <property type="nucleotide sequence ID" value="NZ_JABFCZ010000003.1"/>
</dbReference>
<evidence type="ECO:0000313" key="2">
    <source>
        <dbReference type="Proteomes" id="UP000598467"/>
    </source>
</evidence>
<name>A0A926S8Q7_9HYPH</name>
<gene>
    <name evidence="1" type="ORF">HK439_03605</name>
</gene>
<organism evidence="1 2">
    <name type="scientific">Roseibium aggregatum</name>
    <dbReference type="NCBI Taxonomy" id="187304"/>
    <lineage>
        <taxon>Bacteria</taxon>
        <taxon>Pseudomonadati</taxon>
        <taxon>Pseudomonadota</taxon>
        <taxon>Alphaproteobacteria</taxon>
        <taxon>Hyphomicrobiales</taxon>
        <taxon>Stappiaceae</taxon>
        <taxon>Roseibium</taxon>
    </lineage>
</organism>
<dbReference type="EMBL" id="JABFCZ010000003">
    <property type="protein sequence ID" value="MBD1545334.1"/>
    <property type="molecule type" value="Genomic_DNA"/>
</dbReference>